<reference evidence="1" key="1">
    <citation type="journal article" date="2003" name="J. Mol. Evol.">
        <title>Comparisons of two large phaeoviral genomes and evolutionary implications.</title>
        <authorList>
            <person name="Delaroque N."/>
            <person name="Boland W."/>
            <person name="Muller D.G."/>
            <person name="Knippers R."/>
        </authorList>
    </citation>
    <scope>NUCLEOTIDE SEQUENCE</scope>
    <source>
        <strain evidence="1">FirrV-1</strain>
    </source>
</reference>
<protein>
    <submittedName>
        <fullName evidence="1">FirrV-1-B31</fullName>
    </submittedName>
</protein>
<dbReference type="EMBL" id="AY225134">
    <property type="protein sequence ID" value="AAR26906.1"/>
    <property type="molecule type" value="Genomic_DNA"/>
</dbReference>
<accession>Q6XM05</accession>
<dbReference type="GeneID" id="41332221"/>
<evidence type="ECO:0000313" key="1">
    <source>
        <dbReference type="EMBL" id="AAR26906.1"/>
    </source>
</evidence>
<reference evidence="1" key="2">
    <citation type="submission" date="2003-01" db="EMBL/GenBank/DDBJ databases">
        <title>Partial Nucleotide Sequence of the Feldmannia irregularis Virus FirrV-1 Genome: On the Evolution of Large Phaeoviral Genomes.</title>
        <authorList>
            <person name="Delaroque N."/>
            <person name="Knippers R."/>
            <person name="Mueller D.G."/>
            <person name="Boland W."/>
        </authorList>
    </citation>
    <scope>NUCLEOTIDE SEQUENCE</scope>
    <source>
        <strain evidence="1">FirrV-1</strain>
    </source>
</reference>
<dbReference type="RefSeq" id="YP_009665644.1">
    <property type="nucleotide sequence ID" value="NC_043252.1"/>
</dbReference>
<proteinExistence type="predicted"/>
<name>Q6XM05_9PHYC</name>
<organism evidence="1">
    <name type="scientific">Feldmannia irregularis virus a</name>
    <dbReference type="NCBI Taxonomy" id="231992"/>
    <lineage>
        <taxon>Viruses</taxon>
        <taxon>Varidnaviria</taxon>
        <taxon>Bamfordvirae</taxon>
        <taxon>Nucleocytoviricota</taxon>
        <taxon>Megaviricetes</taxon>
        <taxon>Algavirales</taxon>
        <taxon>Phycodnaviridae</taxon>
        <taxon>Phaeovirus</taxon>
        <taxon>Phaeovirus irregularis</taxon>
    </lineage>
</organism>
<sequence>MNKNPTMQVLDCLGPAVLNRIGTLYQSWLDRNEHARQHNMEQLAFHQWIVTRDHVDQIRMEVIVAEERFSRRIRELEDKMQAMERRMNDDATCWDDISFDGIEQAGAIVPKTDSEMSALFVAVQKYKSKHKLSLDWLKDFIRTECDATWEDYNVFYYEGKLAVLDIECHDSVRLSALATGRVEFRRGWTSLEAYETDPRRKAVGGWQSDFIPRVPGES</sequence>
<dbReference type="KEGG" id="vg:41332221"/>